<evidence type="ECO:0000256" key="3">
    <source>
        <dbReference type="ARBA" id="ARBA00022490"/>
    </source>
</evidence>
<feature type="compositionally biased region" description="Basic and acidic residues" evidence="10">
    <location>
        <begin position="290"/>
        <end position="302"/>
    </location>
</feature>
<keyword evidence="5" id="KW-0597">Phosphoprotein</keyword>
<keyword evidence="3" id="KW-0963">Cytoplasm</keyword>
<dbReference type="GO" id="GO:0005634">
    <property type="term" value="C:nucleus"/>
    <property type="evidence" value="ECO:0000318"/>
    <property type="project" value="GO_Central"/>
</dbReference>
<evidence type="ECO:0000256" key="6">
    <source>
        <dbReference type="ARBA" id="ARBA00022843"/>
    </source>
</evidence>
<comment type="subcellular location">
    <subcellularLocation>
        <location evidence="2">Cytoplasm</location>
    </subcellularLocation>
    <subcellularLocation>
        <location evidence="1">Nucleus</location>
    </subcellularLocation>
</comment>
<reference evidence="13" key="1">
    <citation type="journal article" date="2010" name="Nat. Biotechnol.">
        <title>Draft genome sequence of the oilseed species Ricinus communis.</title>
        <authorList>
            <person name="Chan A.P."/>
            <person name="Crabtree J."/>
            <person name="Zhao Q."/>
            <person name="Lorenzi H."/>
            <person name="Orvis J."/>
            <person name="Puiu D."/>
            <person name="Melake-Berhan A."/>
            <person name="Jones K.M."/>
            <person name="Redman J."/>
            <person name="Chen G."/>
            <person name="Cahoon E.B."/>
            <person name="Gedil M."/>
            <person name="Stanke M."/>
            <person name="Haas B.J."/>
            <person name="Wortman J.R."/>
            <person name="Fraser-Liggett C.M."/>
            <person name="Ravel J."/>
            <person name="Rabinowicz P.D."/>
        </authorList>
    </citation>
    <scope>NUCLEOTIDE SEQUENCE [LARGE SCALE GENOMIC DNA]</scope>
    <source>
        <strain evidence="13">cv. Hale</strain>
    </source>
</reference>
<dbReference type="KEGG" id="rcu:8275558"/>
<evidence type="ECO:0000256" key="5">
    <source>
        <dbReference type="ARBA" id="ARBA00022553"/>
    </source>
</evidence>
<keyword evidence="8" id="KW-0804">Transcription</keyword>
<evidence type="ECO:0000313" key="13">
    <source>
        <dbReference type="Proteomes" id="UP000008311"/>
    </source>
</evidence>
<dbReference type="PANTHER" id="PTHR31169:SF33">
    <property type="entry name" value="CELL DIVISION CYCLE-ASSOCIATED 7-LIKE PROTEIN"/>
    <property type="match status" value="1"/>
</dbReference>
<evidence type="ECO:0000256" key="10">
    <source>
        <dbReference type="SAM" id="MobiDB-lite"/>
    </source>
</evidence>
<organism evidence="12 13">
    <name type="scientific">Ricinus communis</name>
    <name type="common">Castor bean</name>
    <dbReference type="NCBI Taxonomy" id="3988"/>
    <lineage>
        <taxon>Eukaryota</taxon>
        <taxon>Viridiplantae</taxon>
        <taxon>Streptophyta</taxon>
        <taxon>Embryophyta</taxon>
        <taxon>Tracheophyta</taxon>
        <taxon>Spermatophyta</taxon>
        <taxon>Magnoliopsida</taxon>
        <taxon>eudicotyledons</taxon>
        <taxon>Gunneridae</taxon>
        <taxon>Pentapetalae</taxon>
        <taxon>rosids</taxon>
        <taxon>fabids</taxon>
        <taxon>Malpighiales</taxon>
        <taxon>Euphorbiaceae</taxon>
        <taxon>Acalyphoideae</taxon>
        <taxon>Acalypheae</taxon>
        <taxon>Ricinus</taxon>
    </lineage>
</organism>
<evidence type="ECO:0000259" key="11">
    <source>
        <dbReference type="Pfam" id="PF10497"/>
    </source>
</evidence>
<gene>
    <name evidence="12" type="ORF">RCOM_0939400</name>
</gene>
<evidence type="ECO:0000256" key="4">
    <source>
        <dbReference type="ARBA" id="ARBA00022499"/>
    </source>
</evidence>
<feature type="compositionally biased region" description="Acidic residues" evidence="10">
    <location>
        <begin position="307"/>
        <end position="322"/>
    </location>
</feature>
<dbReference type="InterPro" id="IPR018866">
    <property type="entry name" value="Znf-4CXXC_R1"/>
</dbReference>
<evidence type="ECO:0000256" key="7">
    <source>
        <dbReference type="ARBA" id="ARBA00023015"/>
    </source>
</evidence>
<sequence>MVSTRRKRAKNTITDVNINRENEEGEGGIKRKGYEEFRLLRIKENKERMQKLGIIELSLNLKSKVGPVKKTTPTDKKPPDPSVSPRRSTRLKSITPVNYTEITTKTKIEASKDLEIRLREGTKPEIYTEEHEKLLGDCKTDWILSVDGYGKDGKRIYNPEKGETCHQCRQKTLGRHTHCSKCNLVQGKFCGDCLYMRYGENVIEVNRNPSWICPGCRGFCNCSLCWKARGWAPTGPIYRKVSKLGFKSVAHYLIQTQREHIYLEDSGVASLDPELRELTVADKASLLTNHDESLDTNEHQDLLSDLQSDDDEVEMEEEEKQV</sequence>
<keyword evidence="12" id="KW-0436">Ligase</keyword>
<dbReference type="GO" id="GO:0006355">
    <property type="term" value="P:regulation of DNA-templated transcription"/>
    <property type="evidence" value="ECO:0007669"/>
    <property type="project" value="InterPro"/>
</dbReference>
<dbReference type="PANTHER" id="PTHR31169">
    <property type="entry name" value="OS05G0300700 PROTEIN"/>
    <property type="match status" value="1"/>
</dbReference>
<keyword evidence="13" id="KW-1185">Reference proteome</keyword>
<protein>
    <submittedName>
        <fullName evidence="12">Ubiquitin-protein ligase, putative</fullName>
    </submittedName>
</protein>
<keyword evidence="6" id="KW-0832">Ubl conjugation</keyword>
<evidence type="ECO:0000256" key="1">
    <source>
        <dbReference type="ARBA" id="ARBA00004123"/>
    </source>
</evidence>
<feature type="region of interest" description="Disordered" evidence="10">
    <location>
        <begin position="290"/>
        <end position="322"/>
    </location>
</feature>
<name>B9RZH9_RICCO</name>
<dbReference type="Pfam" id="PF10497">
    <property type="entry name" value="zf-4CXXC_R1"/>
    <property type="match status" value="1"/>
</dbReference>
<feature type="domain" description="Zinc-finger" evidence="11">
    <location>
        <begin position="157"/>
        <end position="253"/>
    </location>
</feature>
<dbReference type="eggNOG" id="ENOG502QWH1">
    <property type="taxonomic scope" value="Eukaryota"/>
</dbReference>
<dbReference type="GO" id="GO:0005737">
    <property type="term" value="C:cytoplasm"/>
    <property type="evidence" value="ECO:0007669"/>
    <property type="project" value="UniProtKB-SubCell"/>
</dbReference>
<dbReference type="AlphaFoldDB" id="B9RZH9"/>
<evidence type="ECO:0000256" key="8">
    <source>
        <dbReference type="ARBA" id="ARBA00023163"/>
    </source>
</evidence>
<dbReference type="Proteomes" id="UP000008311">
    <property type="component" value="Unassembled WGS sequence"/>
</dbReference>
<keyword evidence="7" id="KW-0805">Transcription regulation</keyword>
<proteinExistence type="predicted"/>
<dbReference type="InParanoid" id="B9RZH9"/>
<feature type="region of interest" description="Disordered" evidence="10">
    <location>
        <begin position="66"/>
        <end position="90"/>
    </location>
</feature>
<evidence type="ECO:0000256" key="2">
    <source>
        <dbReference type="ARBA" id="ARBA00004496"/>
    </source>
</evidence>
<evidence type="ECO:0000313" key="12">
    <source>
        <dbReference type="EMBL" id="EEF43359.1"/>
    </source>
</evidence>
<dbReference type="InterPro" id="IPR040221">
    <property type="entry name" value="CDCA7/CDA7L"/>
</dbReference>
<keyword evidence="9" id="KW-0539">Nucleus</keyword>
<accession>B9RZH9</accession>
<dbReference type="GO" id="GO:0016874">
    <property type="term" value="F:ligase activity"/>
    <property type="evidence" value="ECO:0007669"/>
    <property type="project" value="UniProtKB-KW"/>
</dbReference>
<dbReference type="EMBL" id="EQ973834">
    <property type="protein sequence ID" value="EEF43359.1"/>
    <property type="molecule type" value="Genomic_DNA"/>
</dbReference>
<evidence type="ECO:0000256" key="9">
    <source>
        <dbReference type="ARBA" id="ARBA00023242"/>
    </source>
</evidence>
<keyword evidence="4" id="KW-1017">Isopeptide bond</keyword>
<dbReference type="OrthoDB" id="298344at2759"/>